<sequence length="450" mass="50151">MAGLGEKETIPHQDMATRSLGDATVRCRTPLGANFDLPVMQQMQTNPPFSRGFCHEGMAGGPSVSYMQNMTGSVNLIQEHGMMVYGKSGPVHYPTIPWAFVQESDFNNHAISNRERQVGFEEGRGRKVMKTEKSIQPIDSGKRKRVDCMERHNTHQDTHYTKSSNKSEQSRWTMRNPRGHARSSDSYLQQLFKTKGGYRVEGLGDTGDGEAKDSKPHPKQKIIKYLGQENFVKVQTTILRQVGTFKRQLHDLHRVVVVQREMVSTERGRRQNPPGSPSHGTQTKNRTQKLSCHPDPIGNWFASHYGFYPGLDGFFGSGAFVPWWQDASKVFGDPALAAAQVQEPCKEVVDKQATSHLTSQKHKKPCGLTYKDVHRFEGSRKEKLKSVLVEGSSDWSEESSVGSDLVTAEEDSRAMPHALEANDNKVGTIIPTAKPANPKSVAGILCALHR</sequence>
<evidence type="ECO:0000256" key="1">
    <source>
        <dbReference type="SAM" id="MobiDB-lite"/>
    </source>
</evidence>
<feature type="compositionally biased region" description="Polar residues" evidence="1">
    <location>
        <begin position="278"/>
        <end position="289"/>
    </location>
</feature>
<evidence type="ECO:0000313" key="2">
    <source>
        <dbReference type="EMBL" id="CAE0609650.1"/>
    </source>
</evidence>
<organism evidence="2">
    <name type="scientific">Picocystis salinarum</name>
    <dbReference type="NCBI Taxonomy" id="88271"/>
    <lineage>
        <taxon>Eukaryota</taxon>
        <taxon>Viridiplantae</taxon>
        <taxon>Chlorophyta</taxon>
        <taxon>Picocystophyceae</taxon>
        <taxon>Picocystales</taxon>
        <taxon>Picocystaceae</taxon>
        <taxon>Picocystis</taxon>
    </lineage>
</organism>
<feature type="compositionally biased region" description="Polar residues" evidence="1">
    <location>
        <begin position="161"/>
        <end position="173"/>
    </location>
</feature>
<feature type="region of interest" description="Disordered" evidence="1">
    <location>
        <begin position="262"/>
        <end position="289"/>
    </location>
</feature>
<name>A0A7S3XC82_9CHLO</name>
<proteinExistence type="predicted"/>
<feature type="compositionally biased region" description="Basic and acidic residues" evidence="1">
    <location>
        <begin position="122"/>
        <end position="133"/>
    </location>
</feature>
<reference evidence="2" key="1">
    <citation type="submission" date="2021-01" db="EMBL/GenBank/DDBJ databases">
        <authorList>
            <person name="Corre E."/>
            <person name="Pelletier E."/>
            <person name="Niang G."/>
            <person name="Scheremetjew M."/>
            <person name="Finn R."/>
            <person name="Kale V."/>
            <person name="Holt S."/>
            <person name="Cochrane G."/>
            <person name="Meng A."/>
            <person name="Brown T."/>
            <person name="Cohen L."/>
        </authorList>
    </citation>
    <scope>NUCLEOTIDE SEQUENCE</scope>
    <source>
        <strain evidence="2">CCMP1897</strain>
    </source>
</reference>
<accession>A0A7S3XC82</accession>
<feature type="compositionally biased region" description="Basic and acidic residues" evidence="1">
    <location>
        <begin position="146"/>
        <end position="160"/>
    </location>
</feature>
<dbReference type="EMBL" id="HBIS01003828">
    <property type="protein sequence ID" value="CAE0609650.1"/>
    <property type="molecule type" value="Transcribed_RNA"/>
</dbReference>
<gene>
    <name evidence="2" type="ORF">PSAL00342_LOCUS3469</name>
</gene>
<dbReference type="AlphaFoldDB" id="A0A7S3XC82"/>
<feature type="region of interest" description="Disordered" evidence="1">
    <location>
        <begin position="122"/>
        <end position="185"/>
    </location>
</feature>
<protein>
    <submittedName>
        <fullName evidence="2">Uncharacterized protein</fullName>
    </submittedName>
</protein>